<evidence type="ECO:0000313" key="4">
    <source>
        <dbReference type="EMBL" id="KJD34042.1"/>
    </source>
</evidence>
<keyword evidence="1" id="KW-0597">Phosphoprotein</keyword>
<organism evidence="4 5">
    <name type="scientific">Neotamlana nanhaiensis</name>
    <dbReference type="NCBI Taxonomy" id="1382798"/>
    <lineage>
        <taxon>Bacteria</taxon>
        <taxon>Pseudomonadati</taxon>
        <taxon>Bacteroidota</taxon>
        <taxon>Flavobacteriia</taxon>
        <taxon>Flavobacteriales</taxon>
        <taxon>Flavobacteriaceae</taxon>
        <taxon>Neotamlana</taxon>
    </lineage>
</organism>
<evidence type="ECO:0000259" key="2">
    <source>
        <dbReference type="PROSITE" id="PS50110"/>
    </source>
</evidence>
<keyword evidence="5" id="KW-1185">Reference proteome</keyword>
<dbReference type="InterPro" id="IPR046947">
    <property type="entry name" value="LytR-like"/>
</dbReference>
<dbReference type="PATRIC" id="fig|1382798.3.peg.2123"/>
<proteinExistence type="predicted"/>
<sequence length="253" mass="29245">MNKPYTVLIIDDEHLARLRLKKLVEKFTEAFTLVGEAKNGIEALKLIDDIKPDLIFLDIEMPGLTGFELLKKLNHIPLIIFCTAFEDYSLKAFESNSIDYLIKPVKEKRLEQTVLKLQQLKDNFSKENVLTALSNIALKKKDNTIASIAVKKGDKIVFVKLEDISHFKATEKYVTLFTNSGCELIEQSLTQLENKLPSHFLRVHRSYLINTHYVKDFQKYFNNRYIINLNNSKKTIITSGRSYKNNIKSFINP</sequence>
<feature type="domain" description="HTH LytTR-type" evidence="3">
    <location>
        <begin position="148"/>
        <end position="253"/>
    </location>
</feature>
<accession>A0A0D7W895</accession>
<dbReference type="EMBL" id="JTDV01000002">
    <property type="protein sequence ID" value="KJD34042.1"/>
    <property type="molecule type" value="Genomic_DNA"/>
</dbReference>
<evidence type="ECO:0008006" key="6">
    <source>
        <dbReference type="Google" id="ProtNLM"/>
    </source>
</evidence>
<feature type="modified residue" description="4-aspartylphosphate" evidence="1">
    <location>
        <position position="58"/>
    </location>
</feature>
<dbReference type="SMART" id="SM00850">
    <property type="entry name" value="LytTR"/>
    <property type="match status" value="1"/>
</dbReference>
<feature type="domain" description="Response regulatory" evidence="2">
    <location>
        <begin position="6"/>
        <end position="118"/>
    </location>
</feature>
<dbReference type="InterPro" id="IPR011006">
    <property type="entry name" value="CheY-like_superfamily"/>
</dbReference>
<gene>
    <name evidence="4" type="ORF">PK35_04730</name>
</gene>
<evidence type="ECO:0000259" key="3">
    <source>
        <dbReference type="PROSITE" id="PS50930"/>
    </source>
</evidence>
<dbReference type="SMART" id="SM00448">
    <property type="entry name" value="REC"/>
    <property type="match status" value="1"/>
</dbReference>
<dbReference type="STRING" id="1382798.PK35_04730"/>
<evidence type="ECO:0000256" key="1">
    <source>
        <dbReference type="PROSITE-ProRule" id="PRU00169"/>
    </source>
</evidence>
<dbReference type="PROSITE" id="PS50930">
    <property type="entry name" value="HTH_LYTTR"/>
    <property type="match status" value="1"/>
</dbReference>
<dbReference type="PANTHER" id="PTHR37299:SF1">
    <property type="entry name" value="STAGE 0 SPORULATION PROTEIN A HOMOLOG"/>
    <property type="match status" value="1"/>
</dbReference>
<dbReference type="Proteomes" id="UP000032361">
    <property type="component" value="Unassembled WGS sequence"/>
</dbReference>
<dbReference type="OrthoDB" id="2168082at2"/>
<dbReference type="Pfam" id="PF00072">
    <property type="entry name" value="Response_reg"/>
    <property type="match status" value="1"/>
</dbReference>
<dbReference type="Gene3D" id="3.40.50.2300">
    <property type="match status" value="1"/>
</dbReference>
<protein>
    <recommendedName>
        <fullName evidence="6">DNA-binding response regulator</fullName>
    </recommendedName>
</protein>
<dbReference type="SUPFAM" id="SSF52172">
    <property type="entry name" value="CheY-like"/>
    <property type="match status" value="1"/>
</dbReference>
<dbReference type="InterPro" id="IPR001789">
    <property type="entry name" value="Sig_transdc_resp-reg_receiver"/>
</dbReference>
<name>A0A0D7W895_9FLAO</name>
<dbReference type="PANTHER" id="PTHR37299">
    <property type="entry name" value="TRANSCRIPTIONAL REGULATOR-RELATED"/>
    <property type="match status" value="1"/>
</dbReference>
<dbReference type="PROSITE" id="PS50110">
    <property type="entry name" value="RESPONSE_REGULATORY"/>
    <property type="match status" value="1"/>
</dbReference>
<dbReference type="RefSeq" id="WP_044625532.1">
    <property type="nucleotide sequence ID" value="NZ_JTDV01000002.1"/>
</dbReference>
<dbReference type="Gene3D" id="2.40.50.1020">
    <property type="entry name" value="LytTr DNA-binding domain"/>
    <property type="match status" value="1"/>
</dbReference>
<reference evidence="4 5" key="1">
    <citation type="journal article" date="2015" name="Antonie Van Leeuwenhoek">
        <title>Tamlana nanhaiensis sp. nov., isolated from surface seawater collected from the South China Sea.</title>
        <authorList>
            <person name="Liu X."/>
            <person name="Lai Q."/>
            <person name="Du Y."/>
            <person name="Li G."/>
            <person name="Sun F."/>
            <person name="Shao Z."/>
        </authorList>
    </citation>
    <scope>NUCLEOTIDE SEQUENCE [LARGE SCALE GENOMIC DNA]</scope>
    <source>
        <strain evidence="4 5">FHC16</strain>
    </source>
</reference>
<dbReference type="InterPro" id="IPR007492">
    <property type="entry name" value="LytTR_DNA-bd_dom"/>
</dbReference>
<evidence type="ECO:0000313" key="5">
    <source>
        <dbReference type="Proteomes" id="UP000032361"/>
    </source>
</evidence>
<dbReference type="GO" id="GO:0003677">
    <property type="term" value="F:DNA binding"/>
    <property type="evidence" value="ECO:0007669"/>
    <property type="project" value="InterPro"/>
</dbReference>
<dbReference type="GO" id="GO:0000156">
    <property type="term" value="F:phosphorelay response regulator activity"/>
    <property type="evidence" value="ECO:0007669"/>
    <property type="project" value="InterPro"/>
</dbReference>
<comment type="caution">
    <text evidence="4">The sequence shown here is derived from an EMBL/GenBank/DDBJ whole genome shotgun (WGS) entry which is preliminary data.</text>
</comment>
<dbReference type="AlphaFoldDB" id="A0A0D7W895"/>
<dbReference type="Pfam" id="PF04397">
    <property type="entry name" value="LytTR"/>
    <property type="match status" value="1"/>
</dbReference>